<dbReference type="GO" id="GO:0006508">
    <property type="term" value="P:proteolysis"/>
    <property type="evidence" value="ECO:0007669"/>
    <property type="project" value="InterPro"/>
</dbReference>
<dbReference type="InterPro" id="IPR001969">
    <property type="entry name" value="Aspartic_peptidase_AS"/>
</dbReference>
<dbReference type="EMBL" id="JANPWB010000010">
    <property type="protein sequence ID" value="KAJ1141681.1"/>
    <property type="molecule type" value="Genomic_DNA"/>
</dbReference>
<organism evidence="1 2">
    <name type="scientific">Pleurodeles waltl</name>
    <name type="common">Iberian ribbed newt</name>
    <dbReference type="NCBI Taxonomy" id="8319"/>
    <lineage>
        <taxon>Eukaryota</taxon>
        <taxon>Metazoa</taxon>
        <taxon>Chordata</taxon>
        <taxon>Craniata</taxon>
        <taxon>Vertebrata</taxon>
        <taxon>Euteleostomi</taxon>
        <taxon>Amphibia</taxon>
        <taxon>Batrachia</taxon>
        <taxon>Caudata</taxon>
        <taxon>Salamandroidea</taxon>
        <taxon>Salamandridae</taxon>
        <taxon>Pleurodelinae</taxon>
        <taxon>Pleurodeles</taxon>
    </lineage>
</organism>
<accession>A0AAV7QMB7</accession>
<dbReference type="PROSITE" id="PS00141">
    <property type="entry name" value="ASP_PROTEASE"/>
    <property type="match status" value="1"/>
</dbReference>
<keyword evidence="2" id="KW-1185">Reference proteome</keyword>
<dbReference type="CDD" id="cd00303">
    <property type="entry name" value="retropepsin_like"/>
    <property type="match status" value="1"/>
</dbReference>
<gene>
    <name evidence="1" type="ORF">NDU88_008009</name>
</gene>
<sequence length="211" mass="22786">MEQAPTVQVKMEPVNMVTTDVSKARVEGYKGKLRDTLCRWCRNPLPHPGDCPARGKTCSTCGKLNHFTKVSHSSPKVAMPTPKKAIRAVAALPTTSSDSDMDDDQQVVHVVRAICNQQLPTCQVLLQHQPISALIDTGASINLMAAKVYHGLPNPPTVKPTRVQVYAFGNAHTLDIAGVFTADVAHESMKITTKVYVSHEGSGFLLSCQAA</sequence>
<comment type="caution">
    <text evidence="1">The sequence shown here is derived from an EMBL/GenBank/DDBJ whole genome shotgun (WGS) entry which is preliminary data.</text>
</comment>
<dbReference type="InterPro" id="IPR021109">
    <property type="entry name" value="Peptidase_aspartic_dom_sf"/>
</dbReference>
<dbReference type="Proteomes" id="UP001066276">
    <property type="component" value="Chromosome 6"/>
</dbReference>
<proteinExistence type="predicted"/>
<evidence type="ECO:0000313" key="2">
    <source>
        <dbReference type="Proteomes" id="UP001066276"/>
    </source>
</evidence>
<reference evidence="1" key="1">
    <citation type="journal article" date="2022" name="bioRxiv">
        <title>Sequencing and chromosome-scale assembly of the giantPleurodeles waltlgenome.</title>
        <authorList>
            <person name="Brown T."/>
            <person name="Elewa A."/>
            <person name="Iarovenko S."/>
            <person name="Subramanian E."/>
            <person name="Araus A.J."/>
            <person name="Petzold A."/>
            <person name="Susuki M."/>
            <person name="Suzuki K.-i.T."/>
            <person name="Hayashi T."/>
            <person name="Toyoda A."/>
            <person name="Oliveira C."/>
            <person name="Osipova E."/>
            <person name="Leigh N.D."/>
            <person name="Simon A."/>
            <person name="Yun M.H."/>
        </authorList>
    </citation>
    <scope>NUCLEOTIDE SEQUENCE</scope>
    <source>
        <strain evidence="1">20211129_DDA</strain>
        <tissue evidence="1">Liver</tissue>
    </source>
</reference>
<dbReference type="AlphaFoldDB" id="A0AAV7QMB7"/>
<dbReference type="SUPFAM" id="SSF50630">
    <property type="entry name" value="Acid proteases"/>
    <property type="match status" value="1"/>
</dbReference>
<evidence type="ECO:0000313" key="1">
    <source>
        <dbReference type="EMBL" id="KAJ1141681.1"/>
    </source>
</evidence>
<dbReference type="GO" id="GO:0004190">
    <property type="term" value="F:aspartic-type endopeptidase activity"/>
    <property type="evidence" value="ECO:0007669"/>
    <property type="project" value="InterPro"/>
</dbReference>
<protein>
    <recommendedName>
        <fullName evidence="3">Peptidase A2 domain-containing protein</fullName>
    </recommendedName>
</protein>
<name>A0AAV7QMB7_PLEWA</name>
<evidence type="ECO:0008006" key="3">
    <source>
        <dbReference type="Google" id="ProtNLM"/>
    </source>
</evidence>
<dbReference type="Gene3D" id="2.40.70.10">
    <property type="entry name" value="Acid Proteases"/>
    <property type="match status" value="1"/>
</dbReference>